<dbReference type="InterPro" id="IPR047141">
    <property type="entry name" value="Stealth"/>
</dbReference>
<name>A0A3S2VLQ8_9ACTN</name>
<dbReference type="GO" id="GO:0016772">
    <property type="term" value="F:transferase activity, transferring phosphorus-containing groups"/>
    <property type="evidence" value="ECO:0007669"/>
    <property type="project" value="InterPro"/>
</dbReference>
<dbReference type="PANTHER" id="PTHR24045:SF0">
    <property type="entry name" value="N-ACETYLGLUCOSAMINE-1-PHOSPHOTRANSFERASE SUBUNITS ALPHA_BETA"/>
    <property type="match status" value="1"/>
</dbReference>
<evidence type="ECO:0000259" key="7">
    <source>
        <dbReference type="Pfam" id="PF17103"/>
    </source>
</evidence>
<feature type="domain" description="Stealth protein CR4 conserved region 4" evidence="7">
    <location>
        <begin position="531"/>
        <end position="573"/>
    </location>
</feature>
<dbReference type="PANTHER" id="PTHR24045">
    <property type="match status" value="1"/>
</dbReference>
<keyword evidence="9" id="KW-1185">Reference proteome</keyword>
<protein>
    <submittedName>
        <fullName evidence="8">Sugar phosphotransferase</fullName>
    </submittedName>
</protein>
<feature type="domain" description="Stealth protein CR3 conserved region 3" evidence="6">
    <location>
        <begin position="453"/>
        <end position="501"/>
    </location>
</feature>
<evidence type="ECO:0000256" key="2">
    <source>
        <dbReference type="ARBA" id="ARBA00022679"/>
    </source>
</evidence>
<dbReference type="OrthoDB" id="9776077at2"/>
<dbReference type="Pfam" id="PF17103">
    <property type="entry name" value="Stealth_CR4"/>
    <property type="match status" value="1"/>
</dbReference>
<evidence type="ECO:0000259" key="5">
    <source>
        <dbReference type="Pfam" id="PF17101"/>
    </source>
</evidence>
<organism evidence="8 9">
    <name type="scientific">Streptomyces antnestii</name>
    <dbReference type="NCBI Taxonomy" id="2494256"/>
    <lineage>
        <taxon>Bacteria</taxon>
        <taxon>Bacillati</taxon>
        <taxon>Actinomycetota</taxon>
        <taxon>Actinomycetes</taxon>
        <taxon>Kitasatosporales</taxon>
        <taxon>Streptomycetaceae</taxon>
        <taxon>Streptomyces</taxon>
    </lineage>
</organism>
<dbReference type="Pfam" id="PF11380">
    <property type="entry name" value="Stealth_CR2"/>
    <property type="match status" value="1"/>
</dbReference>
<accession>A0A3S2VLQ8</accession>
<dbReference type="InterPro" id="IPR021520">
    <property type="entry name" value="Stealth_CR2"/>
</dbReference>
<keyword evidence="3" id="KW-0270">Exopolysaccharide synthesis</keyword>
<dbReference type="InterPro" id="IPR031357">
    <property type="entry name" value="Stealth_CR3"/>
</dbReference>
<dbReference type="RefSeq" id="WP_127826574.1">
    <property type="nucleotide sequence ID" value="NZ_RZYA01000001.1"/>
</dbReference>
<evidence type="ECO:0000259" key="4">
    <source>
        <dbReference type="Pfam" id="PF11380"/>
    </source>
</evidence>
<dbReference type="Pfam" id="PF17101">
    <property type="entry name" value="Stealth_CR1"/>
    <property type="match status" value="1"/>
</dbReference>
<reference evidence="8 9" key="1">
    <citation type="submission" date="2019-01" db="EMBL/GenBank/DDBJ databases">
        <title>Genome sequences of Streptomyces and Rhizobium isolates collected from root and soil.</title>
        <authorList>
            <person name="Chhettri S."/>
            <person name="Sevigny J.L."/>
            <person name="Sen A."/>
            <person name="Ennis N."/>
            <person name="Tisa L."/>
        </authorList>
    </citation>
    <scope>NUCLEOTIDE SEQUENCE [LARGE SCALE GENOMIC DNA]</scope>
    <source>
        <strain evidence="8 9">San01</strain>
    </source>
</reference>
<dbReference type="Proteomes" id="UP000283128">
    <property type="component" value="Unassembled WGS sequence"/>
</dbReference>
<feature type="domain" description="Stealth protein CR1 conserved region 1" evidence="5">
    <location>
        <begin position="264"/>
        <end position="288"/>
    </location>
</feature>
<evidence type="ECO:0000256" key="3">
    <source>
        <dbReference type="ARBA" id="ARBA00023169"/>
    </source>
</evidence>
<dbReference type="Pfam" id="PF17102">
    <property type="entry name" value="Stealth_CR3"/>
    <property type="match status" value="1"/>
</dbReference>
<evidence type="ECO:0000313" key="8">
    <source>
        <dbReference type="EMBL" id="RVU28988.1"/>
    </source>
</evidence>
<evidence type="ECO:0000256" key="1">
    <source>
        <dbReference type="ARBA" id="ARBA00007583"/>
    </source>
</evidence>
<feature type="domain" description="Stealth protein CR2 conserved region 2" evidence="4">
    <location>
        <begin position="303"/>
        <end position="408"/>
    </location>
</feature>
<gene>
    <name evidence="8" type="ORF">EOT10_03855</name>
</gene>
<sequence length="574" mass="64168">MPPRIQALGERMLPARIRNERAGRRASAQAAAAERKRQEQIAARRCALLESDGDVRTVTVEGRTLYGRVVHTFTAAGASAHNLELVSDALEHSGIEYFLVPGRSRTRHVVGMRHGDRKRLLVALRQMYGSSPLYAMRPGSDPLPQDAVLYADGALPKDLKRQDTIRFGELLLGPDGQLLADLGFGCDVEFWHDGAKVMGSELAVTLRTQPPQEVLADSLVAPRLNSVTDVLPKAARVPAARKVAGREHPTYADFLQPRMDTVDFPIDVVYTWVDGSDPELRARRESYRVGKPRIHARETGASRYTSHDELKYSLRSLDMYAPFVRNVYVVTDGQTPAWLNPAAAGIQIVDHKDIFADPTALPVFNSHAVETQLHHITGLSERYLYFNDDFFLGRPVTAGHFFHGNGVAKIPFSPFQLGLGEPHPDEPAPNSAGKNVRRLLFDAHGRFTTNKFMHTPQPQIRAVMEEAEERFAEDVARTSSSRFRSVTDIAMTASLHHHHAYLTGRAVPGKYNLRYIDVAHPDASAGLAELARTRRYDFFCLNDVNTPESEQERITTELRTFLESYFPFPSRFEG</sequence>
<dbReference type="InterPro" id="IPR031358">
    <property type="entry name" value="Stealth_CR1"/>
</dbReference>
<comment type="similarity">
    <text evidence="1">Belongs to the stealth family.</text>
</comment>
<dbReference type="InterPro" id="IPR031356">
    <property type="entry name" value="Stealth_CR4"/>
</dbReference>
<comment type="caution">
    <text evidence="8">The sequence shown here is derived from an EMBL/GenBank/DDBJ whole genome shotgun (WGS) entry which is preliminary data.</text>
</comment>
<evidence type="ECO:0000259" key="6">
    <source>
        <dbReference type="Pfam" id="PF17102"/>
    </source>
</evidence>
<dbReference type="GO" id="GO:0000271">
    <property type="term" value="P:polysaccharide biosynthetic process"/>
    <property type="evidence" value="ECO:0007669"/>
    <property type="project" value="UniProtKB-KW"/>
</dbReference>
<dbReference type="EMBL" id="RZYA01000001">
    <property type="protein sequence ID" value="RVU28988.1"/>
    <property type="molecule type" value="Genomic_DNA"/>
</dbReference>
<evidence type="ECO:0000313" key="9">
    <source>
        <dbReference type="Proteomes" id="UP000283128"/>
    </source>
</evidence>
<dbReference type="AlphaFoldDB" id="A0A3S2VLQ8"/>
<keyword evidence="2 8" id="KW-0808">Transferase</keyword>
<proteinExistence type="inferred from homology"/>